<evidence type="ECO:0000313" key="12">
    <source>
        <dbReference type="EMBL" id="AFZ47116.1"/>
    </source>
</evidence>
<dbReference type="Pfam" id="PF02463">
    <property type="entry name" value="SMC_N"/>
    <property type="match status" value="1"/>
</dbReference>
<gene>
    <name evidence="9" type="primary">recF</name>
    <name evidence="12" type="ordered locus">Cyast_1149</name>
</gene>
<dbReference type="GO" id="GO:0000731">
    <property type="term" value="P:DNA synthesis involved in DNA repair"/>
    <property type="evidence" value="ECO:0007669"/>
    <property type="project" value="TreeGrafter"/>
</dbReference>
<dbReference type="GO" id="GO:0006302">
    <property type="term" value="P:double-strand break repair"/>
    <property type="evidence" value="ECO:0007669"/>
    <property type="project" value="TreeGrafter"/>
</dbReference>
<dbReference type="InterPro" id="IPR027417">
    <property type="entry name" value="P-loop_NTPase"/>
</dbReference>
<keyword evidence="4 9" id="KW-0963">Cytoplasm</keyword>
<dbReference type="PROSITE" id="PS00618">
    <property type="entry name" value="RECF_2"/>
    <property type="match status" value="1"/>
</dbReference>
<keyword evidence="13" id="KW-1185">Reference proteome</keyword>
<keyword evidence="6 9" id="KW-0547">Nucleotide-binding</keyword>
<dbReference type="Gene3D" id="1.20.1050.90">
    <property type="entry name" value="RecF/RecN/SMC, N-terminal domain"/>
    <property type="match status" value="1"/>
</dbReference>
<evidence type="ECO:0000256" key="4">
    <source>
        <dbReference type="ARBA" id="ARBA00022490"/>
    </source>
</evidence>
<dbReference type="InterPro" id="IPR042174">
    <property type="entry name" value="RecF_2"/>
</dbReference>
<dbReference type="GO" id="GO:0009432">
    <property type="term" value="P:SOS response"/>
    <property type="evidence" value="ECO:0007669"/>
    <property type="project" value="UniProtKB-UniRule"/>
</dbReference>
<dbReference type="NCBIfam" id="TIGR00611">
    <property type="entry name" value="recf"/>
    <property type="match status" value="1"/>
</dbReference>
<keyword evidence="9 10" id="KW-0742">SOS response</keyword>
<protein>
    <recommendedName>
        <fullName evidence="3 9">DNA replication and repair protein RecF</fullName>
    </recommendedName>
</protein>
<dbReference type="GO" id="GO:0005524">
    <property type="term" value="F:ATP binding"/>
    <property type="evidence" value="ECO:0007669"/>
    <property type="project" value="UniProtKB-UniRule"/>
</dbReference>
<dbReference type="PANTHER" id="PTHR32182">
    <property type="entry name" value="DNA REPLICATION AND REPAIR PROTEIN RECF"/>
    <property type="match status" value="1"/>
</dbReference>
<dbReference type="HAMAP" id="MF_00365">
    <property type="entry name" value="RecF"/>
    <property type="match status" value="1"/>
</dbReference>
<dbReference type="InterPro" id="IPR018078">
    <property type="entry name" value="DNA-binding_RecF_CS"/>
</dbReference>
<comment type="subcellular location">
    <subcellularLocation>
        <location evidence="1 9 10">Cytoplasm</location>
    </subcellularLocation>
</comment>
<keyword evidence="9 10" id="KW-0234">DNA repair</keyword>
<dbReference type="Proteomes" id="UP000010483">
    <property type="component" value="Chromosome"/>
</dbReference>
<dbReference type="InterPro" id="IPR003395">
    <property type="entry name" value="RecF/RecN/SMC_N"/>
</dbReference>
<comment type="similarity">
    <text evidence="2 9 10">Belongs to the RecF family.</text>
</comment>
<dbReference type="GO" id="GO:0003697">
    <property type="term" value="F:single-stranded DNA binding"/>
    <property type="evidence" value="ECO:0007669"/>
    <property type="project" value="UniProtKB-UniRule"/>
</dbReference>
<evidence type="ECO:0000313" key="13">
    <source>
        <dbReference type="Proteomes" id="UP000010483"/>
    </source>
</evidence>
<keyword evidence="7 9" id="KW-0067">ATP-binding</keyword>
<keyword evidence="5 9" id="KW-0235">DNA replication</keyword>
<reference evidence="13" key="1">
    <citation type="journal article" date="2013" name="Proc. Natl. Acad. Sci. U.S.A.">
        <title>Improving the coverage of the cyanobacterial phylum using diversity-driven genome sequencing.</title>
        <authorList>
            <person name="Shih P.M."/>
            <person name="Wu D."/>
            <person name="Latifi A."/>
            <person name="Axen S.D."/>
            <person name="Fewer D.P."/>
            <person name="Talla E."/>
            <person name="Calteau A."/>
            <person name="Cai F."/>
            <person name="Tandeau de Marsac N."/>
            <person name="Rippka R."/>
            <person name="Herdman M."/>
            <person name="Sivonen K."/>
            <person name="Coursin T."/>
            <person name="Laurent T."/>
            <person name="Goodwin L."/>
            <person name="Nolan M."/>
            <person name="Davenport K.W."/>
            <person name="Han C.S."/>
            <person name="Rubin E.M."/>
            <person name="Eisen J.A."/>
            <person name="Woyke T."/>
            <person name="Gugger M."/>
            <person name="Kerfeld C.A."/>
        </authorList>
    </citation>
    <scope>NUCLEOTIDE SEQUENCE [LARGE SCALE GENOMIC DNA]</scope>
    <source>
        <strain evidence="13">ATCC 29140 / PCC 7202</strain>
    </source>
</reference>
<dbReference type="KEGG" id="csn:Cyast_1149"/>
<dbReference type="eggNOG" id="COG1195">
    <property type="taxonomic scope" value="Bacteria"/>
</dbReference>
<accession>K9YJI5</accession>
<keyword evidence="9 10" id="KW-0227">DNA damage</keyword>
<evidence type="ECO:0000256" key="5">
    <source>
        <dbReference type="ARBA" id="ARBA00022705"/>
    </source>
</evidence>
<evidence type="ECO:0000256" key="3">
    <source>
        <dbReference type="ARBA" id="ARBA00020170"/>
    </source>
</evidence>
<comment type="function">
    <text evidence="9 10">The RecF protein is involved in DNA metabolism; it is required for DNA replication and normal SOS inducibility. RecF binds preferentially to single-stranded, linear DNA. It also seems to bind ATP.</text>
</comment>
<evidence type="ECO:0000256" key="9">
    <source>
        <dbReference type="HAMAP-Rule" id="MF_00365"/>
    </source>
</evidence>
<dbReference type="AlphaFoldDB" id="K9YJI5"/>
<dbReference type="PATRIC" id="fig|292563.3.peg.1205"/>
<keyword evidence="8 9" id="KW-0238">DNA-binding</keyword>
<evidence type="ECO:0000256" key="2">
    <source>
        <dbReference type="ARBA" id="ARBA00008016"/>
    </source>
</evidence>
<organism evidence="12 13">
    <name type="scientific">Cyanobacterium stanieri (strain ATCC 29140 / PCC 7202)</name>
    <dbReference type="NCBI Taxonomy" id="292563"/>
    <lineage>
        <taxon>Bacteria</taxon>
        <taxon>Bacillati</taxon>
        <taxon>Cyanobacteriota</taxon>
        <taxon>Cyanophyceae</taxon>
        <taxon>Oscillatoriophycideae</taxon>
        <taxon>Chroococcales</taxon>
        <taxon>Geminocystaceae</taxon>
        <taxon>Cyanobacterium</taxon>
    </lineage>
</organism>
<evidence type="ECO:0000256" key="10">
    <source>
        <dbReference type="RuleBase" id="RU000578"/>
    </source>
</evidence>
<dbReference type="HOGENOM" id="CLU_040267_0_1_3"/>
<dbReference type="EMBL" id="CP003940">
    <property type="protein sequence ID" value="AFZ47116.1"/>
    <property type="molecule type" value="Genomic_DNA"/>
</dbReference>
<dbReference type="PANTHER" id="PTHR32182:SF0">
    <property type="entry name" value="DNA REPLICATION AND REPAIR PROTEIN RECF"/>
    <property type="match status" value="1"/>
</dbReference>
<dbReference type="STRING" id="292563.Cyast_1149"/>
<name>K9YJI5_CYASC</name>
<evidence type="ECO:0000256" key="8">
    <source>
        <dbReference type="ARBA" id="ARBA00023125"/>
    </source>
</evidence>
<sequence length="378" mass="43649">MFLEHLYLQHFRNYIQQEINFTSNKIILLGDNAQGKSNILEAVEILSTLKSHRSTKDIELVYQDRLYGQIKASVKNKYADYDLAITIPAKGKKELKINQEKVNRHIDFLGILNTVTFSSLDIELVRGSPEYRRSWVDSLLIQLEPIYYQLLKNYNHILKQRNALLKQMKKSGISTIEQVPELKAIELKLWDNKLAEEGSRISRRRARVLKKIEPLAKFWHNQISHKTEKLILNYAPNVPWKKDTPTDVQNAIKSEIEQKKIAEINLGNTLVGPHRDEIEFIINSSLARNYGSQGQQRTLVLALKLAELQLIEQVVGQPPLLLLDDVMAELDLKRQAQLLDSLGDRFQTIITTTHLNYFETDLLNQAQIVKVEAGKLYF</sequence>
<dbReference type="PROSITE" id="PS00617">
    <property type="entry name" value="RECF_1"/>
    <property type="match status" value="1"/>
</dbReference>
<dbReference type="GO" id="GO:0006260">
    <property type="term" value="P:DNA replication"/>
    <property type="evidence" value="ECO:0007669"/>
    <property type="project" value="UniProtKB-UniRule"/>
</dbReference>
<dbReference type="CDD" id="cd03242">
    <property type="entry name" value="ABC_RecF"/>
    <property type="match status" value="1"/>
</dbReference>
<dbReference type="InterPro" id="IPR001238">
    <property type="entry name" value="DNA-binding_RecF"/>
</dbReference>
<evidence type="ECO:0000256" key="1">
    <source>
        <dbReference type="ARBA" id="ARBA00004496"/>
    </source>
</evidence>
<evidence type="ECO:0000256" key="6">
    <source>
        <dbReference type="ARBA" id="ARBA00022741"/>
    </source>
</evidence>
<evidence type="ECO:0000256" key="7">
    <source>
        <dbReference type="ARBA" id="ARBA00022840"/>
    </source>
</evidence>
<proteinExistence type="inferred from homology"/>
<evidence type="ECO:0000259" key="11">
    <source>
        <dbReference type="Pfam" id="PF02463"/>
    </source>
</evidence>
<dbReference type="SUPFAM" id="SSF52540">
    <property type="entry name" value="P-loop containing nucleoside triphosphate hydrolases"/>
    <property type="match status" value="1"/>
</dbReference>
<feature type="domain" description="RecF/RecN/SMC N-terminal" evidence="11">
    <location>
        <begin position="2"/>
        <end position="360"/>
    </location>
</feature>
<feature type="binding site" evidence="9">
    <location>
        <begin position="30"/>
        <end position="37"/>
    </location>
    <ligand>
        <name>ATP</name>
        <dbReference type="ChEBI" id="CHEBI:30616"/>
    </ligand>
</feature>
<dbReference type="GO" id="GO:0005737">
    <property type="term" value="C:cytoplasm"/>
    <property type="evidence" value="ECO:0007669"/>
    <property type="project" value="UniProtKB-SubCell"/>
</dbReference>
<dbReference type="Gene3D" id="3.40.50.300">
    <property type="entry name" value="P-loop containing nucleotide triphosphate hydrolases"/>
    <property type="match status" value="1"/>
</dbReference>